<dbReference type="Gene3D" id="3.40.630.30">
    <property type="match status" value="1"/>
</dbReference>
<organism evidence="2 3">
    <name type="scientific">Sphingobium vermicomposti</name>
    <dbReference type="NCBI Taxonomy" id="529005"/>
    <lineage>
        <taxon>Bacteria</taxon>
        <taxon>Pseudomonadati</taxon>
        <taxon>Pseudomonadota</taxon>
        <taxon>Alphaproteobacteria</taxon>
        <taxon>Sphingomonadales</taxon>
        <taxon>Sphingomonadaceae</taxon>
        <taxon>Sphingobium</taxon>
    </lineage>
</organism>
<name>A0A846MFL6_9SPHN</name>
<dbReference type="PROSITE" id="PS51186">
    <property type="entry name" value="GNAT"/>
    <property type="match status" value="1"/>
</dbReference>
<evidence type="ECO:0000313" key="2">
    <source>
        <dbReference type="EMBL" id="NIJ15396.1"/>
    </source>
</evidence>
<evidence type="ECO:0000313" key="3">
    <source>
        <dbReference type="Proteomes" id="UP000576821"/>
    </source>
</evidence>
<dbReference type="CDD" id="cd04301">
    <property type="entry name" value="NAT_SF"/>
    <property type="match status" value="1"/>
</dbReference>
<dbReference type="InterPro" id="IPR016181">
    <property type="entry name" value="Acyl_CoA_acyltransferase"/>
</dbReference>
<dbReference type="GO" id="GO:0016747">
    <property type="term" value="F:acyltransferase activity, transferring groups other than amino-acyl groups"/>
    <property type="evidence" value="ECO:0007669"/>
    <property type="project" value="InterPro"/>
</dbReference>
<dbReference type="RefSeq" id="WP_167302052.1">
    <property type="nucleotide sequence ID" value="NZ_JAASQR010000001.1"/>
</dbReference>
<accession>A0A846MFL6</accession>
<protein>
    <submittedName>
        <fullName evidence="2">GNAT superfamily N-acetyltransferase</fullName>
    </submittedName>
</protein>
<reference evidence="2 3" key="1">
    <citation type="submission" date="2020-03" db="EMBL/GenBank/DDBJ databases">
        <title>Genomic Encyclopedia of Type Strains, Phase IV (KMG-IV): sequencing the most valuable type-strain genomes for metagenomic binning, comparative biology and taxonomic classification.</title>
        <authorList>
            <person name="Goeker M."/>
        </authorList>
    </citation>
    <scope>NUCLEOTIDE SEQUENCE [LARGE SCALE GENOMIC DNA]</scope>
    <source>
        <strain evidence="2 3">DSM 21299</strain>
    </source>
</reference>
<gene>
    <name evidence="2" type="ORF">FHS54_000345</name>
</gene>
<keyword evidence="3" id="KW-1185">Reference proteome</keyword>
<dbReference type="Pfam" id="PF00583">
    <property type="entry name" value="Acetyltransf_1"/>
    <property type="match status" value="1"/>
</dbReference>
<comment type="caution">
    <text evidence="2">The sequence shown here is derived from an EMBL/GenBank/DDBJ whole genome shotgun (WGS) entry which is preliminary data.</text>
</comment>
<dbReference type="InterPro" id="IPR000182">
    <property type="entry name" value="GNAT_dom"/>
</dbReference>
<dbReference type="Proteomes" id="UP000576821">
    <property type="component" value="Unassembled WGS sequence"/>
</dbReference>
<dbReference type="AlphaFoldDB" id="A0A846MFL6"/>
<evidence type="ECO:0000259" key="1">
    <source>
        <dbReference type="PROSITE" id="PS51186"/>
    </source>
</evidence>
<dbReference type="SUPFAM" id="SSF55729">
    <property type="entry name" value="Acyl-CoA N-acyltransferases (Nat)"/>
    <property type="match status" value="1"/>
</dbReference>
<sequence length="171" mass="18773">MSNVSSFTELVTHSGLGLSVRPVDRGDGALLKDFFEGVSSEDLRFRFLTAMLEVSDEQIAIMVDVDHKQTEDFLAFVDNGTLVGTAMIAIDPSRERAEVAIAVRADFKHRGVGWTLLNHAADYARTQGIQTLEAVESRLNQKAIEVERDSGFTVKGYPGDSTLVIVSKQLQ</sequence>
<keyword evidence="2" id="KW-0808">Transferase</keyword>
<dbReference type="EMBL" id="JAASQR010000001">
    <property type="protein sequence ID" value="NIJ15396.1"/>
    <property type="molecule type" value="Genomic_DNA"/>
</dbReference>
<proteinExistence type="predicted"/>
<feature type="domain" description="N-acetyltransferase" evidence="1">
    <location>
        <begin position="18"/>
        <end position="171"/>
    </location>
</feature>